<gene>
    <name evidence="1" type="ORF">IF1G_04363</name>
</gene>
<evidence type="ECO:0000313" key="2">
    <source>
        <dbReference type="Proteomes" id="UP000315783"/>
    </source>
</evidence>
<dbReference type="AlphaFoldDB" id="A0A545V5Y2"/>
<dbReference type="EMBL" id="SPUK01000005">
    <property type="protein sequence ID" value="TQV97123.1"/>
    <property type="molecule type" value="Genomic_DNA"/>
</dbReference>
<keyword evidence="2" id="KW-1185">Reference proteome</keyword>
<name>A0A545V5Y2_9HYPO</name>
<proteinExistence type="predicted"/>
<evidence type="ECO:0000313" key="1">
    <source>
        <dbReference type="EMBL" id="TQV97123.1"/>
    </source>
</evidence>
<accession>A0A545V5Y2</accession>
<comment type="caution">
    <text evidence="1">The sequence shown here is derived from an EMBL/GenBank/DDBJ whole genome shotgun (WGS) entry which is preliminary data.</text>
</comment>
<reference evidence="1 2" key="1">
    <citation type="journal article" date="2019" name="Appl. Microbiol. Biotechnol.">
        <title>Genome sequence of Isaria javanica and comparative genome analysis insights into family S53 peptidase evolution in fungal entomopathogens.</title>
        <authorList>
            <person name="Lin R."/>
            <person name="Zhang X."/>
            <person name="Xin B."/>
            <person name="Zou M."/>
            <person name="Gao Y."/>
            <person name="Qin F."/>
            <person name="Hu Q."/>
            <person name="Xie B."/>
            <person name="Cheng X."/>
        </authorList>
    </citation>
    <scope>NUCLEOTIDE SEQUENCE [LARGE SCALE GENOMIC DNA]</scope>
    <source>
        <strain evidence="1 2">IJ1G</strain>
    </source>
</reference>
<dbReference type="Proteomes" id="UP000315783">
    <property type="component" value="Unassembled WGS sequence"/>
</dbReference>
<organism evidence="1 2">
    <name type="scientific">Cordyceps javanica</name>
    <dbReference type="NCBI Taxonomy" id="43265"/>
    <lineage>
        <taxon>Eukaryota</taxon>
        <taxon>Fungi</taxon>
        <taxon>Dikarya</taxon>
        <taxon>Ascomycota</taxon>
        <taxon>Pezizomycotina</taxon>
        <taxon>Sordariomycetes</taxon>
        <taxon>Hypocreomycetidae</taxon>
        <taxon>Hypocreales</taxon>
        <taxon>Cordycipitaceae</taxon>
        <taxon>Cordyceps</taxon>
    </lineage>
</organism>
<sequence length="60" mass="6932">MRDCATYTCNNKLFVLFLARESERAKDEHCLFFLASFLLPCSQILPNYWSCGMPASSDLY</sequence>
<protein>
    <submittedName>
        <fullName evidence="1">Uncharacterized protein</fullName>
    </submittedName>
</protein>